<dbReference type="AlphaFoldDB" id="A0A1D3CVC4"/>
<protein>
    <submittedName>
        <fullName evidence="1">Uncharacterized protein</fullName>
    </submittedName>
</protein>
<dbReference type="Proteomes" id="UP000095192">
    <property type="component" value="Unassembled WGS sequence"/>
</dbReference>
<dbReference type="VEuPathDB" id="ToxoDB:cyc_08911"/>
<keyword evidence="2" id="KW-1185">Reference proteome</keyword>
<evidence type="ECO:0000313" key="1">
    <source>
        <dbReference type="EMBL" id="OEH75155.1"/>
    </source>
</evidence>
<proteinExistence type="predicted"/>
<dbReference type="InParanoid" id="A0A1D3CVC4"/>
<dbReference type="EMBL" id="JROU02001810">
    <property type="protein sequence ID" value="OEH75155.1"/>
    <property type="molecule type" value="Genomic_DNA"/>
</dbReference>
<name>A0A1D3CVC4_9EIME</name>
<evidence type="ECO:0000313" key="2">
    <source>
        <dbReference type="Proteomes" id="UP000095192"/>
    </source>
</evidence>
<comment type="caution">
    <text evidence="1">The sequence shown here is derived from an EMBL/GenBank/DDBJ whole genome shotgun (WGS) entry which is preliminary data.</text>
</comment>
<dbReference type="VEuPathDB" id="ToxoDB:LOC34624487"/>
<reference evidence="1 2" key="1">
    <citation type="journal article" date="2016" name="BMC Genomics">
        <title>Comparative genomics reveals Cyclospora cayetanensis possesses coccidia-like metabolism and invasion components but unique surface antigens.</title>
        <authorList>
            <person name="Liu S."/>
            <person name="Wang L."/>
            <person name="Zheng H."/>
            <person name="Xu Z."/>
            <person name="Roellig D.M."/>
            <person name="Li N."/>
            <person name="Frace M.A."/>
            <person name="Tang K."/>
            <person name="Arrowood M.J."/>
            <person name="Moss D.M."/>
            <person name="Zhang L."/>
            <person name="Feng Y."/>
            <person name="Xiao L."/>
        </authorList>
    </citation>
    <scope>NUCLEOTIDE SEQUENCE [LARGE SCALE GENOMIC DNA]</scope>
    <source>
        <strain evidence="1 2">CHN_HEN01</strain>
    </source>
</reference>
<organism evidence="1 2">
    <name type="scientific">Cyclospora cayetanensis</name>
    <dbReference type="NCBI Taxonomy" id="88456"/>
    <lineage>
        <taxon>Eukaryota</taxon>
        <taxon>Sar</taxon>
        <taxon>Alveolata</taxon>
        <taxon>Apicomplexa</taxon>
        <taxon>Conoidasida</taxon>
        <taxon>Coccidia</taxon>
        <taxon>Eucoccidiorida</taxon>
        <taxon>Eimeriorina</taxon>
        <taxon>Eimeriidae</taxon>
        <taxon>Cyclospora</taxon>
    </lineage>
</organism>
<gene>
    <name evidence="1" type="ORF">cyc_08911</name>
</gene>
<accession>A0A1D3CVC4</accession>
<sequence length="258" mass="27855">MAIREHLYLALHGAIAIFRGRQRLLDPWISAGAVSTQGLEQLASSAKPQQPASTAPADAIIEQRKQAFLRGPLVPYDFNWISAPSFLLARFALRPLEGLLEQLAAMQLQQPKEGSRAAAATAAPADTCRRGLRAKEQLAINLASSRFRQAVAKATIIPELVIPADRLSGPSAGVFRRLFKEDRSGGVRVPQEGSNYETVLALLQSLNPGSSKRATFQQHAPFADDLAAQNAHQETDCRGILLERSAAHAAIHRAGSSQ</sequence>